<evidence type="ECO:0000256" key="5">
    <source>
        <dbReference type="ARBA" id="ARBA00022553"/>
    </source>
</evidence>
<keyword evidence="5" id="KW-0597">Phosphoprotein</keyword>
<comment type="subcellular location">
    <subcellularLocation>
        <location evidence="18">Cell membrane</location>
        <topology evidence="18">Multi-pass membrane protein</topology>
    </subcellularLocation>
    <subcellularLocation>
        <location evidence="1">Membrane</location>
        <topology evidence="1">Multi-pass membrane protein</topology>
    </subcellularLocation>
</comment>
<evidence type="ECO:0000256" key="9">
    <source>
        <dbReference type="ARBA" id="ARBA00022781"/>
    </source>
</evidence>
<dbReference type="GO" id="GO:0008553">
    <property type="term" value="F:P-type proton-exporting transporter activity"/>
    <property type="evidence" value="ECO:0007669"/>
    <property type="project" value="UniProtKB-UniRule"/>
</dbReference>
<dbReference type="SMART" id="SM00831">
    <property type="entry name" value="Cation_ATPase_N"/>
    <property type="match status" value="1"/>
</dbReference>
<feature type="transmembrane region" description="Helical" evidence="18">
    <location>
        <begin position="816"/>
        <end position="836"/>
    </location>
</feature>
<feature type="transmembrane region" description="Helical" evidence="18">
    <location>
        <begin position="97"/>
        <end position="113"/>
    </location>
</feature>
<dbReference type="GO" id="GO:0005886">
    <property type="term" value="C:plasma membrane"/>
    <property type="evidence" value="ECO:0007669"/>
    <property type="project" value="UniProtKB-SubCell"/>
</dbReference>
<dbReference type="InterPro" id="IPR044492">
    <property type="entry name" value="P_typ_ATPase_HD_dom"/>
</dbReference>
<feature type="transmembrane region" description="Helical" evidence="18">
    <location>
        <begin position="644"/>
        <end position="664"/>
    </location>
</feature>
<dbReference type="InterPro" id="IPR023298">
    <property type="entry name" value="ATPase_P-typ_TM_dom_sf"/>
</dbReference>
<dbReference type="SUPFAM" id="SSF56784">
    <property type="entry name" value="HAD-like"/>
    <property type="match status" value="1"/>
</dbReference>
<feature type="transmembrane region" description="Helical" evidence="18">
    <location>
        <begin position="62"/>
        <end position="85"/>
    </location>
</feature>
<dbReference type="FunFam" id="3.40.1110.10:FF:000004">
    <property type="entry name" value="Plasma membrane ATPase"/>
    <property type="match status" value="1"/>
</dbReference>
<dbReference type="PANTHER" id="PTHR42861">
    <property type="entry name" value="CALCIUM-TRANSPORTING ATPASE"/>
    <property type="match status" value="1"/>
</dbReference>
<evidence type="ECO:0000256" key="18">
    <source>
        <dbReference type="RuleBase" id="RU362083"/>
    </source>
</evidence>
<dbReference type="PRINTS" id="PR00119">
    <property type="entry name" value="CATATPASE"/>
</dbReference>
<keyword evidence="9 18" id="KW-0375">Hydrogen ion transport</keyword>
<feature type="transmembrane region" description="Helical" evidence="18">
    <location>
        <begin position="709"/>
        <end position="730"/>
    </location>
</feature>
<dbReference type="SFLD" id="SFLDS00003">
    <property type="entry name" value="Haloacid_Dehalogenase"/>
    <property type="match status" value="1"/>
</dbReference>
<dbReference type="EMBL" id="SPHZ02000003">
    <property type="protein sequence ID" value="KAF0927058.1"/>
    <property type="molecule type" value="Genomic_DNA"/>
</dbReference>
<dbReference type="Proteomes" id="UP000479710">
    <property type="component" value="Unassembled WGS sequence"/>
</dbReference>
<evidence type="ECO:0000259" key="19">
    <source>
        <dbReference type="SMART" id="SM00831"/>
    </source>
</evidence>
<evidence type="ECO:0000256" key="7">
    <source>
        <dbReference type="ARBA" id="ARBA00022723"/>
    </source>
</evidence>
<dbReference type="NCBIfam" id="TIGR01647">
    <property type="entry name" value="ATPase-IIIA_H"/>
    <property type="match status" value="1"/>
</dbReference>
<dbReference type="FunFam" id="3.40.50.1000:FF:000211">
    <property type="entry name" value="Plasma membrane ATPase"/>
    <property type="match status" value="1"/>
</dbReference>
<dbReference type="InterPro" id="IPR018303">
    <property type="entry name" value="ATPase_P-typ_P_site"/>
</dbReference>
<evidence type="ECO:0000256" key="8">
    <source>
        <dbReference type="ARBA" id="ARBA00022741"/>
    </source>
</evidence>
<dbReference type="OrthoDB" id="116380at2759"/>
<evidence type="ECO:0000256" key="1">
    <source>
        <dbReference type="ARBA" id="ARBA00004141"/>
    </source>
</evidence>
<evidence type="ECO:0000256" key="13">
    <source>
        <dbReference type="ARBA" id="ARBA00022989"/>
    </source>
</evidence>
<accession>A0A6G1EQX9</accession>
<proteinExistence type="inferred from homology"/>
<feature type="transmembrane region" description="Helical" evidence="18">
    <location>
        <begin position="783"/>
        <end position="804"/>
    </location>
</feature>
<dbReference type="Gene3D" id="2.70.150.10">
    <property type="entry name" value="Calcium-transporting ATPase, cytoplasmic transduction domain A"/>
    <property type="match status" value="1"/>
</dbReference>
<evidence type="ECO:0000256" key="15">
    <source>
        <dbReference type="ARBA" id="ARBA00023136"/>
    </source>
</evidence>
<dbReference type="InterPro" id="IPR001757">
    <property type="entry name" value="P_typ_ATPase"/>
</dbReference>
<evidence type="ECO:0000256" key="10">
    <source>
        <dbReference type="ARBA" id="ARBA00022840"/>
    </source>
</evidence>
<dbReference type="Pfam" id="PF00122">
    <property type="entry name" value="E1-E2_ATPase"/>
    <property type="match status" value="1"/>
</dbReference>
<dbReference type="PRINTS" id="PR00120">
    <property type="entry name" value="HATPASE"/>
</dbReference>
<dbReference type="InterPro" id="IPR006534">
    <property type="entry name" value="P-type_ATPase_IIIA"/>
</dbReference>
<evidence type="ECO:0000256" key="3">
    <source>
        <dbReference type="ARBA" id="ARBA00012476"/>
    </source>
</evidence>
<dbReference type="GO" id="GO:0016887">
    <property type="term" value="F:ATP hydrolysis activity"/>
    <property type="evidence" value="ECO:0007669"/>
    <property type="project" value="InterPro"/>
</dbReference>
<dbReference type="Gene3D" id="3.40.50.1000">
    <property type="entry name" value="HAD superfamily/HAD-like"/>
    <property type="match status" value="1"/>
</dbReference>
<comment type="similarity">
    <text evidence="2 18">Belongs to the cation transport ATPase (P-type) (TC 3.A.3) family. Type IIIA subfamily.</text>
</comment>
<dbReference type="SFLD" id="SFLDF00027">
    <property type="entry name" value="p-type_atpase"/>
    <property type="match status" value="1"/>
</dbReference>
<evidence type="ECO:0000256" key="17">
    <source>
        <dbReference type="ARBA" id="ARBA00071631"/>
    </source>
</evidence>
<keyword evidence="8 18" id="KW-0547">Nucleotide-binding</keyword>
<protein>
    <recommendedName>
        <fullName evidence="17 18">Plasma membrane ATPase</fullName>
        <ecNumber evidence="3 18">7.1.2.1</ecNumber>
    </recommendedName>
</protein>
<reference evidence="20 21" key="1">
    <citation type="submission" date="2019-11" db="EMBL/GenBank/DDBJ databases">
        <title>Whole genome sequence of Oryza granulata.</title>
        <authorList>
            <person name="Li W."/>
        </authorList>
    </citation>
    <scope>NUCLEOTIDE SEQUENCE [LARGE SCALE GENOMIC DNA]</scope>
    <source>
        <strain evidence="21">cv. Menghai</strain>
        <tissue evidence="20">Leaf</tissue>
    </source>
</reference>
<dbReference type="Pfam" id="PF00702">
    <property type="entry name" value="Hydrolase"/>
    <property type="match status" value="1"/>
</dbReference>
<feature type="transmembrane region" description="Helical" evidence="18">
    <location>
        <begin position="278"/>
        <end position="300"/>
    </location>
</feature>
<keyword evidence="11 18" id="KW-0460">Magnesium</keyword>
<dbReference type="InterPro" id="IPR036412">
    <property type="entry name" value="HAD-like_sf"/>
</dbReference>
<dbReference type="InterPro" id="IPR023214">
    <property type="entry name" value="HAD_sf"/>
</dbReference>
<evidence type="ECO:0000256" key="12">
    <source>
        <dbReference type="ARBA" id="ARBA00022967"/>
    </source>
</evidence>
<dbReference type="InterPro" id="IPR023299">
    <property type="entry name" value="ATPase_P-typ_cyto_dom_N"/>
</dbReference>
<keyword evidence="15 18" id="KW-0472">Membrane</keyword>
<dbReference type="CDD" id="cd02076">
    <property type="entry name" value="P-type_ATPase_H"/>
    <property type="match status" value="1"/>
</dbReference>
<dbReference type="SUPFAM" id="SSF81665">
    <property type="entry name" value="Calcium ATPase, transmembrane domain M"/>
    <property type="match status" value="1"/>
</dbReference>
<feature type="transmembrane region" description="Helical" evidence="18">
    <location>
        <begin position="240"/>
        <end position="266"/>
    </location>
</feature>
<dbReference type="SFLD" id="SFLDG00002">
    <property type="entry name" value="C1.7:_P-type_atpase_like"/>
    <property type="match status" value="1"/>
</dbReference>
<dbReference type="EC" id="7.1.2.1" evidence="3 18"/>
<dbReference type="FunFam" id="2.70.150.10:FF:000004">
    <property type="entry name" value="Plasma membrane ATPase"/>
    <property type="match status" value="1"/>
</dbReference>
<keyword evidence="14 18" id="KW-0406">Ion transport</keyword>
<evidence type="ECO:0000256" key="11">
    <source>
        <dbReference type="ARBA" id="ARBA00022842"/>
    </source>
</evidence>
<dbReference type="SUPFAM" id="SSF81653">
    <property type="entry name" value="Calcium ATPase, transduction domain A"/>
    <property type="match status" value="1"/>
</dbReference>
<evidence type="ECO:0000256" key="16">
    <source>
        <dbReference type="ARBA" id="ARBA00048122"/>
    </source>
</evidence>
<feature type="domain" description="Cation-transporting P-type ATPase N-terminal" evidence="19">
    <location>
        <begin position="14"/>
        <end position="86"/>
    </location>
</feature>
<gene>
    <name evidence="20" type="ORF">E2562_029730</name>
</gene>
<keyword evidence="4 18" id="KW-0813">Transport</keyword>
<keyword evidence="12 18" id="KW-1278">Translocase</keyword>
<evidence type="ECO:0000256" key="6">
    <source>
        <dbReference type="ARBA" id="ARBA00022692"/>
    </source>
</evidence>
<comment type="catalytic activity">
    <reaction evidence="16 18">
        <text>ATP + H2O + H(+)(in) = ADP + phosphate + 2 H(+)(out)</text>
        <dbReference type="Rhea" id="RHEA:20852"/>
        <dbReference type="ChEBI" id="CHEBI:15377"/>
        <dbReference type="ChEBI" id="CHEBI:15378"/>
        <dbReference type="ChEBI" id="CHEBI:30616"/>
        <dbReference type="ChEBI" id="CHEBI:43474"/>
        <dbReference type="ChEBI" id="CHEBI:456216"/>
        <dbReference type="EC" id="7.1.2.1"/>
    </reaction>
</comment>
<evidence type="ECO:0000256" key="14">
    <source>
        <dbReference type="ARBA" id="ARBA00023065"/>
    </source>
</evidence>
<dbReference type="GO" id="GO:0120029">
    <property type="term" value="P:proton export across plasma membrane"/>
    <property type="evidence" value="ECO:0007669"/>
    <property type="project" value="UniProtKB-UniRule"/>
</dbReference>
<organism evidence="20 21">
    <name type="scientific">Oryza meyeriana var. granulata</name>
    <dbReference type="NCBI Taxonomy" id="110450"/>
    <lineage>
        <taxon>Eukaryota</taxon>
        <taxon>Viridiplantae</taxon>
        <taxon>Streptophyta</taxon>
        <taxon>Embryophyta</taxon>
        <taxon>Tracheophyta</taxon>
        <taxon>Spermatophyta</taxon>
        <taxon>Magnoliopsida</taxon>
        <taxon>Liliopsida</taxon>
        <taxon>Poales</taxon>
        <taxon>Poaceae</taxon>
        <taxon>BOP clade</taxon>
        <taxon>Oryzoideae</taxon>
        <taxon>Oryzeae</taxon>
        <taxon>Oryzinae</taxon>
        <taxon>Oryza</taxon>
        <taxon>Oryza meyeriana</taxon>
    </lineage>
</organism>
<keyword evidence="7" id="KW-0479">Metal-binding</keyword>
<dbReference type="Gene3D" id="3.40.1110.10">
    <property type="entry name" value="Calcium-transporting ATPase, cytoplasmic domain N"/>
    <property type="match status" value="1"/>
</dbReference>
<dbReference type="Pfam" id="PF00690">
    <property type="entry name" value="Cation_ATPase_N"/>
    <property type="match status" value="1"/>
</dbReference>
<evidence type="ECO:0000256" key="2">
    <source>
        <dbReference type="ARBA" id="ARBA00008804"/>
    </source>
</evidence>
<dbReference type="InterPro" id="IPR059000">
    <property type="entry name" value="ATPase_P-type_domA"/>
</dbReference>
<sequence>MAVSLEELKNENVDLESIPIQEVFAVLKSSPQGLTSTDGAGRLEIFGPNKLEEKKESKLLKFLGFMWNPLSWVMEAAAIMAIALANGGGRPPDWQDFVGIVTLLFINSTISFIEENNAGNAAAALMASLAPQTKLLRDGKWSEQDAAILVPGDIISIKLGDIIPADARLMEGDPLKIDQSALTGESLPVNKMPGDSIYSGSTCKQGEIEAVVIATGVHTFFGKAAHLVDSTNNVGHFQKVLTAIGNFCICSIAAGMLIEIIVMYPIQHRQYRDGIDNLLVLLIGGIPIAMPTVLSVTMAIGSHRLSQQGAITKRMTAIEEMAGMDVLCSDKTGTLTLNKLTVDKNMIEPFVKDLDKDAIVLYAARASRTENQDAIDASIVGMLADPSEARADIQEVHFMPFNPVDKRTAITYIDNKDGSWHRVSKGAPEQIIELCRLREDVSRRVHAIIDKFADRGLRSLAVARQRVPEGNKDAPGAPWQFLAVLPLFDPPRHDSAETIRRALNLGVNVKMITGDQLAIGKETGRRLGMGTNMYPSSSLLKDGDTGGLPVDELIEKADGFAGVFPEHKYEIVRRLQERKHICGMTGDGVNDAPALKKADIGIAVADATDAARGASDIVLTEPGLSVIISAVLTSRAIFQRMKNYTIYAVSITIRVVLGFLLLALIWKFDFAPFMVLIIAILNDGTIMTISKDRVKPSPMPDAWRLQEIFATGIVLGTYLALATVLFFWAVRETDFFTRTFGVHPIGGSTEELMAAVYLQVSIISQALIFVTRARSWFFVERPGFLLVGAFLVAQLVATLIAVYANWPFAKMKGIGWSWGLVIWLFSIVTFFPLDIFKFAIRYFLSGKAWNNAFDNKTAFANELDYGKSKREAQWAIAQRSLHGLQQAETSTALFDDNKDYLELSEIAEQAKRRAEIARLRELHTLKGHVESVVKLKGLDIDTIQNHYTV</sequence>
<comment type="caution">
    <text evidence="20">The sequence shown here is derived from an EMBL/GenBank/DDBJ whole genome shotgun (WGS) entry which is preliminary data.</text>
</comment>
<keyword evidence="21" id="KW-1185">Reference proteome</keyword>
<dbReference type="FunFam" id="1.20.1110.10:FF:000045">
    <property type="entry name" value="ATPase 4 plasma membrane-type"/>
    <property type="match status" value="1"/>
</dbReference>
<name>A0A6G1EQX9_9ORYZ</name>
<dbReference type="Gene3D" id="6.10.140.890">
    <property type="match status" value="1"/>
</dbReference>
<dbReference type="InterPro" id="IPR008250">
    <property type="entry name" value="ATPase_P-typ_transduc_dom_A_sf"/>
</dbReference>
<dbReference type="NCBIfam" id="TIGR01494">
    <property type="entry name" value="ATPase_P-type"/>
    <property type="match status" value="2"/>
</dbReference>
<dbReference type="PROSITE" id="PS00154">
    <property type="entry name" value="ATPASE_E1_E2"/>
    <property type="match status" value="1"/>
</dbReference>
<dbReference type="AlphaFoldDB" id="A0A6G1EQX9"/>
<dbReference type="InterPro" id="IPR004014">
    <property type="entry name" value="ATPase_P-typ_cation-transptr_N"/>
</dbReference>
<dbReference type="GO" id="GO:0046872">
    <property type="term" value="F:metal ion binding"/>
    <property type="evidence" value="ECO:0007669"/>
    <property type="project" value="UniProtKB-KW"/>
</dbReference>
<keyword evidence="6 18" id="KW-0812">Transmembrane</keyword>
<dbReference type="GO" id="GO:0005524">
    <property type="term" value="F:ATP binding"/>
    <property type="evidence" value="ECO:0007669"/>
    <property type="project" value="UniProtKB-UniRule"/>
</dbReference>
<evidence type="ECO:0000313" key="21">
    <source>
        <dbReference type="Proteomes" id="UP000479710"/>
    </source>
</evidence>
<evidence type="ECO:0000313" key="20">
    <source>
        <dbReference type="EMBL" id="KAF0927058.1"/>
    </source>
</evidence>
<keyword evidence="10 18" id="KW-0067">ATP-binding</keyword>
<dbReference type="Gene3D" id="1.20.1110.10">
    <property type="entry name" value="Calcium-transporting ATPase, transmembrane domain"/>
    <property type="match status" value="1"/>
</dbReference>
<evidence type="ECO:0000256" key="4">
    <source>
        <dbReference type="ARBA" id="ARBA00022448"/>
    </source>
</evidence>
<keyword evidence="13 18" id="KW-1133">Transmembrane helix</keyword>